<feature type="region of interest" description="Disordered" evidence="1">
    <location>
        <begin position="1"/>
        <end position="36"/>
    </location>
</feature>
<sequence>MKIRPPSTTSSLSSPLFPSGITDTTATPALQQRQTSVRSVRFSDKVSIKRTISRHSMTQQEKYNCWLQGHEFLMIKQRNYTVIEQIHLERIMQDSDELCCQSTLDNTTGYLHSNYGDNGNNSSNTNESSLCVRGLEWGLDSESLRKLSYRLDASEAVFTEQEEQSLGDYTNDEAIACAYFSVSSRCQFRAELTGLRDRKAIGFPTDWTHQKQFLPSKRNSI</sequence>
<feature type="compositionally biased region" description="Low complexity" evidence="1">
    <location>
        <begin position="1"/>
        <end position="19"/>
    </location>
</feature>
<protein>
    <submittedName>
        <fullName evidence="2">Uncharacterized protein</fullName>
    </submittedName>
</protein>
<organism evidence="2 3">
    <name type="scientific">Fragilariopsis cylindrus CCMP1102</name>
    <dbReference type="NCBI Taxonomy" id="635003"/>
    <lineage>
        <taxon>Eukaryota</taxon>
        <taxon>Sar</taxon>
        <taxon>Stramenopiles</taxon>
        <taxon>Ochrophyta</taxon>
        <taxon>Bacillariophyta</taxon>
        <taxon>Bacillariophyceae</taxon>
        <taxon>Bacillariophycidae</taxon>
        <taxon>Bacillariales</taxon>
        <taxon>Bacillariaceae</taxon>
        <taxon>Fragilariopsis</taxon>
    </lineage>
</organism>
<dbReference type="AlphaFoldDB" id="A0A1E7ET34"/>
<gene>
    <name evidence="2" type="ORF">FRACYDRAFT_249097</name>
</gene>
<dbReference type="Proteomes" id="UP000095751">
    <property type="component" value="Unassembled WGS sequence"/>
</dbReference>
<name>A0A1E7ET34_9STRA</name>
<dbReference type="EMBL" id="KV784377">
    <property type="protein sequence ID" value="OEU09178.1"/>
    <property type="molecule type" value="Genomic_DNA"/>
</dbReference>
<accession>A0A1E7ET34</accession>
<keyword evidence="3" id="KW-1185">Reference proteome</keyword>
<proteinExistence type="predicted"/>
<reference evidence="2 3" key="1">
    <citation type="submission" date="2016-09" db="EMBL/GenBank/DDBJ databases">
        <title>Extensive genetic diversity and differential bi-allelic expression allows diatom success in the polar Southern Ocean.</title>
        <authorList>
            <consortium name="DOE Joint Genome Institute"/>
            <person name="Mock T."/>
            <person name="Otillar R.P."/>
            <person name="Strauss J."/>
            <person name="Dupont C."/>
            <person name="Frickenhaus S."/>
            <person name="Maumus F."/>
            <person name="Mcmullan M."/>
            <person name="Sanges R."/>
            <person name="Schmutz J."/>
            <person name="Toseland A."/>
            <person name="Valas R."/>
            <person name="Veluchamy A."/>
            <person name="Ward B.J."/>
            <person name="Allen A."/>
            <person name="Barry K."/>
            <person name="Falciatore A."/>
            <person name="Ferrante M."/>
            <person name="Fortunato A.E."/>
            <person name="Gloeckner G."/>
            <person name="Gruber A."/>
            <person name="Hipkin R."/>
            <person name="Janech M."/>
            <person name="Kroth P."/>
            <person name="Leese F."/>
            <person name="Lindquist E."/>
            <person name="Lyon B.R."/>
            <person name="Martin J."/>
            <person name="Mayer C."/>
            <person name="Parker M."/>
            <person name="Quesneville H."/>
            <person name="Raymond J."/>
            <person name="Uhlig C."/>
            <person name="Valentin K.U."/>
            <person name="Worden A.Z."/>
            <person name="Armbrust E.V."/>
            <person name="Bowler C."/>
            <person name="Green B."/>
            <person name="Moulton V."/>
            <person name="Van Oosterhout C."/>
            <person name="Grigoriev I."/>
        </authorList>
    </citation>
    <scope>NUCLEOTIDE SEQUENCE [LARGE SCALE GENOMIC DNA]</scope>
    <source>
        <strain evidence="2 3">CCMP1102</strain>
    </source>
</reference>
<dbReference type="KEGG" id="fcy:FRACYDRAFT_249097"/>
<evidence type="ECO:0000313" key="2">
    <source>
        <dbReference type="EMBL" id="OEU09178.1"/>
    </source>
</evidence>
<evidence type="ECO:0000313" key="3">
    <source>
        <dbReference type="Proteomes" id="UP000095751"/>
    </source>
</evidence>
<evidence type="ECO:0000256" key="1">
    <source>
        <dbReference type="SAM" id="MobiDB-lite"/>
    </source>
</evidence>
<dbReference type="InParanoid" id="A0A1E7ET34"/>
<feature type="compositionally biased region" description="Polar residues" evidence="1">
    <location>
        <begin position="21"/>
        <end position="36"/>
    </location>
</feature>